<dbReference type="AlphaFoldDB" id="A0A413RR40"/>
<dbReference type="RefSeq" id="WP_118765747.1">
    <property type="nucleotide sequence ID" value="NZ_QWKP01000084.1"/>
</dbReference>
<dbReference type="OrthoDB" id="9845829at2"/>
<gene>
    <name evidence="1" type="ORF">D1825_01550</name>
</gene>
<proteinExistence type="predicted"/>
<dbReference type="Proteomes" id="UP000283374">
    <property type="component" value="Unassembled WGS sequence"/>
</dbReference>
<sequence length="83" mass="9468">MGHPPLTFEQVRSRLHARHPHASFTLESARRATPAGLTRTVWLRVTPGSTTRWDLDTRRWSGARVQHRTLDEVEAEASAVLDR</sequence>
<dbReference type="EMBL" id="QWKP01000084">
    <property type="protein sequence ID" value="RHA44381.1"/>
    <property type="molecule type" value="Genomic_DNA"/>
</dbReference>
<organism evidence="1 2">
    <name type="scientific">Cellulomonas rhizosphaerae</name>
    <dbReference type="NCBI Taxonomy" id="2293719"/>
    <lineage>
        <taxon>Bacteria</taxon>
        <taxon>Bacillati</taxon>
        <taxon>Actinomycetota</taxon>
        <taxon>Actinomycetes</taxon>
        <taxon>Micrococcales</taxon>
        <taxon>Cellulomonadaceae</taxon>
        <taxon>Cellulomonas</taxon>
    </lineage>
</organism>
<evidence type="ECO:0000313" key="2">
    <source>
        <dbReference type="Proteomes" id="UP000283374"/>
    </source>
</evidence>
<name>A0A413RR40_9CELL</name>
<protein>
    <submittedName>
        <fullName evidence="1">Uncharacterized protein</fullName>
    </submittedName>
</protein>
<accession>A0A413RR40</accession>
<reference evidence="1 2" key="1">
    <citation type="submission" date="2018-08" db="EMBL/GenBank/DDBJ databases">
        <title>Cellulomonas rhizosphaerae sp. nov., a novel actinomycete isolated from soil.</title>
        <authorList>
            <person name="Tian Y."/>
        </authorList>
    </citation>
    <scope>NUCLEOTIDE SEQUENCE [LARGE SCALE GENOMIC DNA]</scope>
    <source>
        <strain evidence="1 2">NEAU-TCZ24</strain>
    </source>
</reference>
<comment type="caution">
    <text evidence="1">The sequence shown here is derived from an EMBL/GenBank/DDBJ whole genome shotgun (WGS) entry which is preliminary data.</text>
</comment>
<keyword evidence="2" id="KW-1185">Reference proteome</keyword>
<evidence type="ECO:0000313" key="1">
    <source>
        <dbReference type="EMBL" id="RHA44381.1"/>
    </source>
</evidence>